<dbReference type="PRINTS" id="PR00455">
    <property type="entry name" value="HTHTETR"/>
</dbReference>
<dbReference type="EMBL" id="AVQI01000060">
    <property type="protein sequence ID" value="ERK01195.1"/>
    <property type="molecule type" value="Genomic_DNA"/>
</dbReference>
<keyword evidence="1" id="KW-0805">Transcription regulation</keyword>
<evidence type="ECO:0000256" key="2">
    <source>
        <dbReference type="ARBA" id="ARBA00023125"/>
    </source>
</evidence>
<dbReference type="Gene3D" id="1.10.357.10">
    <property type="entry name" value="Tetracycline Repressor, domain 2"/>
    <property type="match status" value="1"/>
</dbReference>
<protein>
    <submittedName>
        <fullName evidence="7">Transcriptional regulator, TetR family</fullName>
    </submittedName>
</protein>
<evidence type="ECO:0000313" key="9">
    <source>
        <dbReference type="Proteomes" id="UP000016412"/>
    </source>
</evidence>
<evidence type="ECO:0000313" key="8">
    <source>
        <dbReference type="EMBL" id="ERK01195.1"/>
    </source>
</evidence>
<gene>
    <name evidence="8" type="ORF">HMPREF0860_0875</name>
    <name evidence="7" type="ORF">HMPREF1325_0321</name>
</gene>
<dbReference type="PATRIC" id="fig|1125725.3.peg.2672"/>
<comment type="caution">
    <text evidence="7">The sequence shown here is derived from an EMBL/GenBank/DDBJ whole genome shotgun (WGS) entry which is preliminary data.</text>
</comment>
<dbReference type="Proteomes" id="UP000016412">
    <property type="component" value="Unassembled WGS sequence"/>
</dbReference>
<name>U2MHQ6_TRESO</name>
<dbReference type="InterPro" id="IPR001647">
    <property type="entry name" value="HTH_TetR"/>
</dbReference>
<evidence type="ECO:0000313" key="10">
    <source>
        <dbReference type="Proteomes" id="UP000016646"/>
    </source>
</evidence>
<dbReference type="GO" id="GO:0000976">
    <property type="term" value="F:transcription cis-regulatory region binding"/>
    <property type="evidence" value="ECO:0007669"/>
    <property type="project" value="TreeGrafter"/>
</dbReference>
<dbReference type="STRING" id="1125725.HMPREF1325_0321"/>
<evidence type="ECO:0000256" key="1">
    <source>
        <dbReference type="ARBA" id="ARBA00023015"/>
    </source>
</evidence>
<accession>U2MHQ6</accession>
<dbReference type="PANTHER" id="PTHR30055:SF234">
    <property type="entry name" value="HTH-TYPE TRANSCRIPTIONAL REGULATOR BETI"/>
    <property type="match status" value="1"/>
</dbReference>
<feature type="region of interest" description="Disordered" evidence="5">
    <location>
        <begin position="1"/>
        <end position="58"/>
    </location>
</feature>
<dbReference type="PROSITE" id="PS50977">
    <property type="entry name" value="HTH_TETR_2"/>
    <property type="match status" value="1"/>
</dbReference>
<evidence type="ECO:0000256" key="4">
    <source>
        <dbReference type="PROSITE-ProRule" id="PRU00335"/>
    </source>
</evidence>
<dbReference type="eggNOG" id="COG1309">
    <property type="taxonomic scope" value="Bacteria"/>
</dbReference>
<feature type="DNA-binding region" description="H-T-H motif" evidence="4">
    <location>
        <begin position="78"/>
        <end position="97"/>
    </location>
</feature>
<dbReference type="EMBL" id="AUZJ01000072">
    <property type="protein sequence ID" value="ERF59380.1"/>
    <property type="molecule type" value="Genomic_DNA"/>
</dbReference>
<evidence type="ECO:0000313" key="7">
    <source>
        <dbReference type="EMBL" id="ERF59380.1"/>
    </source>
</evidence>
<dbReference type="InterPro" id="IPR009057">
    <property type="entry name" value="Homeodomain-like_sf"/>
</dbReference>
<keyword evidence="2 4" id="KW-0238">DNA-binding</keyword>
<dbReference type="PANTHER" id="PTHR30055">
    <property type="entry name" value="HTH-TYPE TRANSCRIPTIONAL REGULATOR RUTR"/>
    <property type="match status" value="1"/>
</dbReference>
<keyword evidence="10" id="KW-1185">Reference proteome</keyword>
<keyword evidence="3" id="KW-0804">Transcription</keyword>
<organism evidence="7 9">
    <name type="scientific">Treponema socranskii subsp. socranskii VPI DR56BR1116 = ATCC 35536</name>
    <dbReference type="NCBI Taxonomy" id="1125725"/>
    <lineage>
        <taxon>Bacteria</taxon>
        <taxon>Pseudomonadati</taxon>
        <taxon>Spirochaetota</taxon>
        <taxon>Spirochaetia</taxon>
        <taxon>Spirochaetales</taxon>
        <taxon>Treponemataceae</taxon>
        <taxon>Treponema</taxon>
    </lineage>
</organism>
<dbReference type="AlphaFoldDB" id="U2MHQ6"/>
<evidence type="ECO:0000256" key="3">
    <source>
        <dbReference type="ARBA" id="ARBA00023163"/>
    </source>
</evidence>
<dbReference type="Pfam" id="PF00440">
    <property type="entry name" value="TetR_N"/>
    <property type="match status" value="1"/>
</dbReference>
<dbReference type="SUPFAM" id="SSF46689">
    <property type="entry name" value="Homeodomain-like"/>
    <property type="match status" value="1"/>
</dbReference>
<feature type="domain" description="HTH tetR-type" evidence="6">
    <location>
        <begin position="55"/>
        <end position="115"/>
    </location>
</feature>
<evidence type="ECO:0000256" key="5">
    <source>
        <dbReference type="SAM" id="MobiDB-lite"/>
    </source>
</evidence>
<proteinExistence type="predicted"/>
<reference evidence="9 10" key="1">
    <citation type="submission" date="2013-08" db="EMBL/GenBank/DDBJ databases">
        <authorList>
            <person name="Durkin A.S."/>
            <person name="Haft D.R."/>
            <person name="McCorrison J."/>
            <person name="Torralba M."/>
            <person name="Gillis M."/>
            <person name="Haft D.H."/>
            <person name="Methe B."/>
            <person name="Sutton G."/>
            <person name="Nelson K.E."/>
        </authorList>
    </citation>
    <scope>NUCLEOTIDE SEQUENCE [LARGE SCALE GENOMIC DNA]</scope>
    <source>
        <strain evidence="8 10">ATCC 35536</strain>
        <strain evidence="7 9">VPI DR56BR1116</strain>
    </source>
</reference>
<sequence>MLTIDMKANAAKSESGKTKAHSKSPVQSEQASEHTKIKSPVQSKRSTKHAKTKAPNSKERILHCAASEFLQKGWAKSSMREVAKLAGLTTGSLYFHFKNKEALFDALVKDVYDSLLANHRAMYDTFFTIPPDIEKRRAFRFESRKKTIDFIYENYRAVKLLVCGSAGTRYADFFSLMMEDTYKADVRALSSLKDCGGVLRPGIDLRLYSAIDKSFWNCLFETVRLDIPYEGALKYVALLDEFYEAGWYKILCDNCLIGK</sequence>
<dbReference type="InterPro" id="IPR050109">
    <property type="entry name" value="HTH-type_TetR-like_transc_reg"/>
</dbReference>
<evidence type="ECO:0000259" key="6">
    <source>
        <dbReference type="PROSITE" id="PS50977"/>
    </source>
</evidence>
<dbReference type="Proteomes" id="UP000016646">
    <property type="component" value="Unassembled WGS sequence"/>
</dbReference>
<dbReference type="GO" id="GO:0003700">
    <property type="term" value="F:DNA-binding transcription factor activity"/>
    <property type="evidence" value="ECO:0007669"/>
    <property type="project" value="TreeGrafter"/>
</dbReference>